<dbReference type="Proteomes" id="UP001432027">
    <property type="component" value="Unassembled WGS sequence"/>
</dbReference>
<dbReference type="InterPro" id="IPR017907">
    <property type="entry name" value="Znf_RING_CS"/>
</dbReference>
<protein>
    <recommendedName>
        <fullName evidence="5">RING-type domain-containing protein</fullName>
    </recommendedName>
</protein>
<evidence type="ECO:0000313" key="6">
    <source>
        <dbReference type="EMBL" id="GMS87150.1"/>
    </source>
</evidence>
<dbReference type="PROSITE" id="PS50089">
    <property type="entry name" value="ZF_RING_2"/>
    <property type="match status" value="1"/>
</dbReference>
<organism evidence="6 7">
    <name type="scientific">Pristionchus entomophagus</name>
    <dbReference type="NCBI Taxonomy" id="358040"/>
    <lineage>
        <taxon>Eukaryota</taxon>
        <taxon>Metazoa</taxon>
        <taxon>Ecdysozoa</taxon>
        <taxon>Nematoda</taxon>
        <taxon>Chromadorea</taxon>
        <taxon>Rhabditida</taxon>
        <taxon>Rhabditina</taxon>
        <taxon>Diplogasteromorpha</taxon>
        <taxon>Diplogasteroidea</taxon>
        <taxon>Neodiplogasteridae</taxon>
        <taxon>Pristionchus</taxon>
    </lineage>
</organism>
<evidence type="ECO:0000313" key="7">
    <source>
        <dbReference type="Proteomes" id="UP001432027"/>
    </source>
</evidence>
<dbReference type="SUPFAM" id="SSF57850">
    <property type="entry name" value="RING/U-box"/>
    <property type="match status" value="1"/>
</dbReference>
<dbReference type="InterPro" id="IPR027370">
    <property type="entry name" value="Znf-RING_euk"/>
</dbReference>
<keyword evidence="7" id="KW-1185">Reference proteome</keyword>
<sequence length="321" mass="36149">QQQQQPQRRQRLRVQMMIGHAHGLPALLPAAGDPAADAPVDGAAADVAPFLHDAEDMLRDAMFGNDEVFGQRFPPEDDEEGVERNRAVAADVERTPPREIPARIDNQSEQEVNASCPICIMPFKNNADGARVARVLACGHLICTGCVKQQCRTLKENRSMAYHSYDRAPCVVCQRSVRWRNLPECKTVGYLYEQLELTNEQSPSDDTTKIRTEARKKACRHLDSISSSCHELATKMRKLVRKADRIYDQSLESSSHLVGRETIMQIDSAEQAKWLVEKVEEEANRIGALETQFNEHYEMLTKIVEELAPNSLTLPKVFPTI</sequence>
<evidence type="ECO:0000256" key="3">
    <source>
        <dbReference type="ARBA" id="ARBA00022833"/>
    </source>
</evidence>
<dbReference type="InterPro" id="IPR013083">
    <property type="entry name" value="Znf_RING/FYVE/PHD"/>
</dbReference>
<dbReference type="PROSITE" id="PS00518">
    <property type="entry name" value="ZF_RING_1"/>
    <property type="match status" value="1"/>
</dbReference>
<dbReference type="InterPro" id="IPR001841">
    <property type="entry name" value="Znf_RING"/>
</dbReference>
<evidence type="ECO:0000256" key="2">
    <source>
        <dbReference type="ARBA" id="ARBA00022771"/>
    </source>
</evidence>
<keyword evidence="3" id="KW-0862">Zinc</keyword>
<name>A0AAV5T484_9BILA</name>
<dbReference type="GO" id="GO:0008270">
    <property type="term" value="F:zinc ion binding"/>
    <property type="evidence" value="ECO:0007669"/>
    <property type="project" value="UniProtKB-KW"/>
</dbReference>
<evidence type="ECO:0000256" key="4">
    <source>
        <dbReference type="PROSITE-ProRule" id="PRU00175"/>
    </source>
</evidence>
<reference evidence="6" key="1">
    <citation type="submission" date="2023-10" db="EMBL/GenBank/DDBJ databases">
        <title>Genome assembly of Pristionchus species.</title>
        <authorList>
            <person name="Yoshida K."/>
            <person name="Sommer R.J."/>
        </authorList>
    </citation>
    <scope>NUCLEOTIDE SEQUENCE</scope>
    <source>
        <strain evidence="6">RS0144</strain>
    </source>
</reference>
<dbReference type="Pfam" id="PF13445">
    <property type="entry name" value="zf-RING_UBOX"/>
    <property type="match status" value="1"/>
</dbReference>
<keyword evidence="2 4" id="KW-0863">Zinc-finger</keyword>
<accession>A0AAV5T484</accession>
<dbReference type="EMBL" id="BTSX01000002">
    <property type="protein sequence ID" value="GMS87150.1"/>
    <property type="molecule type" value="Genomic_DNA"/>
</dbReference>
<dbReference type="Gene3D" id="3.30.40.10">
    <property type="entry name" value="Zinc/RING finger domain, C3HC4 (zinc finger)"/>
    <property type="match status" value="1"/>
</dbReference>
<keyword evidence="1" id="KW-0479">Metal-binding</keyword>
<proteinExistence type="predicted"/>
<dbReference type="AlphaFoldDB" id="A0AAV5T484"/>
<evidence type="ECO:0000259" key="5">
    <source>
        <dbReference type="PROSITE" id="PS50089"/>
    </source>
</evidence>
<comment type="caution">
    <text evidence="6">The sequence shown here is derived from an EMBL/GenBank/DDBJ whole genome shotgun (WGS) entry which is preliminary data.</text>
</comment>
<evidence type="ECO:0000256" key="1">
    <source>
        <dbReference type="ARBA" id="ARBA00022723"/>
    </source>
</evidence>
<feature type="domain" description="RING-type" evidence="5">
    <location>
        <begin position="116"/>
        <end position="174"/>
    </location>
</feature>
<gene>
    <name evidence="6" type="ORF">PENTCL1PPCAC_9325</name>
</gene>
<dbReference type="SMART" id="SM00184">
    <property type="entry name" value="RING"/>
    <property type="match status" value="1"/>
</dbReference>
<feature type="non-terminal residue" evidence="6">
    <location>
        <position position="1"/>
    </location>
</feature>